<gene>
    <name evidence="3" type="ORF">SAMN04489752_3103</name>
</gene>
<keyword evidence="2" id="KW-0472">Membrane</keyword>
<dbReference type="Proteomes" id="UP000199597">
    <property type="component" value="Chromosome I"/>
</dbReference>
<reference evidence="4" key="1">
    <citation type="submission" date="2016-10" db="EMBL/GenBank/DDBJ databases">
        <authorList>
            <person name="Varghese N."/>
            <person name="Submissions S."/>
        </authorList>
    </citation>
    <scope>NUCLEOTIDE SEQUENCE [LARGE SCALE GENOMIC DNA]</scope>
    <source>
        <strain evidence="4">DSM 23676</strain>
    </source>
</reference>
<feature type="compositionally biased region" description="Basic and acidic residues" evidence="1">
    <location>
        <begin position="88"/>
        <end position="99"/>
    </location>
</feature>
<dbReference type="AlphaFoldDB" id="A0A1H1WVX5"/>
<protein>
    <recommendedName>
        <fullName evidence="5">DUF4229 domain-containing protein</fullName>
    </recommendedName>
</protein>
<dbReference type="EMBL" id="LT629766">
    <property type="protein sequence ID" value="SDT00851.1"/>
    <property type="molecule type" value="Genomic_DNA"/>
</dbReference>
<sequence length="99" mass="10818">MCSMRTFWLYTLARFGLIIAVGLVLFPFLGLNLVMAIAAIAIGALLSYLFLGKMRAQVATEIEAKVAKRASRPKKVGADEAAEDEIVEERLGEDGDQSR</sequence>
<keyword evidence="2" id="KW-1133">Transmembrane helix</keyword>
<dbReference type="Pfam" id="PF14012">
    <property type="entry name" value="DUF4229"/>
    <property type="match status" value="1"/>
</dbReference>
<proteinExistence type="predicted"/>
<evidence type="ECO:0008006" key="5">
    <source>
        <dbReference type="Google" id="ProtNLM"/>
    </source>
</evidence>
<name>A0A1H1WVX5_9MICO</name>
<evidence type="ECO:0000256" key="2">
    <source>
        <dbReference type="SAM" id="Phobius"/>
    </source>
</evidence>
<evidence type="ECO:0000313" key="3">
    <source>
        <dbReference type="EMBL" id="SDT00851.1"/>
    </source>
</evidence>
<keyword evidence="4" id="KW-1185">Reference proteome</keyword>
<feature type="transmembrane region" description="Helical" evidence="2">
    <location>
        <begin position="7"/>
        <end position="27"/>
    </location>
</feature>
<dbReference type="InterPro" id="IPR025323">
    <property type="entry name" value="DUF4229"/>
</dbReference>
<keyword evidence="2" id="KW-0812">Transmembrane</keyword>
<accession>A0A1H1WVX5</accession>
<feature type="region of interest" description="Disordered" evidence="1">
    <location>
        <begin position="69"/>
        <end position="99"/>
    </location>
</feature>
<feature type="transmembrane region" description="Helical" evidence="2">
    <location>
        <begin position="33"/>
        <end position="51"/>
    </location>
</feature>
<evidence type="ECO:0000313" key="4">
    <source>
        <dbReference type="Proteomes" id="UP000199597"/>
    </source>
</evidence>
<evidence type="ECO:0000256" key="1">
    <source>
        <dbReference type="SAM" id="MobiDB-lite"/>
    </source>
</evidence>
<organism evidence="3 4">
    <name type="scientific">Brevibacterium siliguriense</name>
    <dbReference type="NCBI Taxonomy" id="1136497"/>
    <lineage>
        <taxon>Bacteria</taxon>
        <taxon>Bacillati</taxon>
        <taxon>Actinomycetota</taxon>
        <taxon>Actinomycetes</taxon>
        <taxon>Micrococcales</taxon>
        <taxon>Brevibacteriaceae</taxon>
        <taxon>Brevibacterium</taxon>
    </lineage>
</organism>